<feature type="transmembrane region" description="Helical" evidence="7">
    <location>
        <begin position="157"/>
        <end position="180"/>
    </location>
</feature>
<comment type="subcellular location">
    <subcellularLocation>
        <location evidence="1">Endomembrane system</location>
        <topology evidence="1">Multi-pass membrane protein</topology>
    </subcellularLocation>
</comment>
<name>A0A1J5QGJ0_9ZZZZ</name>
<dbReference type="GO" id="GO:0005345">
    <property type="term" value="F:purine nucleobase transmembrane transporter activity"/>
    <property type="evidence" value="ECO:0007669"/>
    <property type="project" value="TreeGrafter"/>
</dbReference>
<keyword evidence="4 7" id="KW-0812">Transmembrane</keyword>
<keyword evidence="3" id="KW-0813">Transport</keyword>
<evidence type="ECO:0000256" key="2">
    <source>
        <dbReference type="ARBA" id="ARBA00005697"/>
    </source>
</evidence>
<evidence type="ECO:0000256" key="3">
    <source>
        <dbReference type="ARBA" id="ARBA00022448"/>
    </source>
</evidence>
<dbReference type="InterPro" id="IPR006043">
    <property type="entry name" value="NCS2"/>
</dbReference>
<keyword evidence="6 7" id="KW-0472">Membrane</keyword>
<accession>A0A1J5QGJ0</accession>
<comment type="similarity">
    <text evidence="2">Belongs to the nucleobase:cation symporter-2 (NCS2) (TC 2.A.40) family. Azg-like subfamily.</text>
</comment>
<feature type="transmembrane region" description="Helical" evidence="7">
    <location>
        <begin position="430"/>
        <end position="456"/>
    </location>
</feature>
<dbReference type="AlphaFoldDB" id="A0A1J5QGJ0"/>
<dbReference type="PANTHER" id="PTHR43337:SF1">
    <property type="entry name" value="XANTHINE_URACIL PERMEASE C887.17-RELATED"/>
    <property type="match status" value="1"/>
</dbReference>
<gene>
    <name evidence="8" type="primary">pbuG</name>
    <name evidence="8" type="ORF">GALL_355630</name>
</gene>
<comment type="caution">
    <text evidence="8">The sequence shown here is derived from an EMBL/GenBank/DDBJ whole genome shotgun (WGS) entry which is preliminary data.</text>
</comment>
<dbReference type="InterPro" id="IPR045018">
    <property type="entry name" value="Azg-like"/>
</dbReference>
<dbReference type="PANTHER" id="PTHR43337">
    <property type="entry name" value="XANTHINE/URACIL PERMEASE C887.17-RELATED"/>
    <property type="match status" value="1"/>
</dbReference>
<dbReference type="EMBL" id="MLJW01000781">
    <property type="protein sequence ID" value="OIQ82646.1"/>
    <property type="molecule type" value="Genomic_DNA"/>
</dbReference>
<dbReference type="GO" id="GO:0005886">
    <property type="term" value="C:plasma membrane"/>
    <property type="evidence" value="ECO:0007669"/>
    <property type="project" value="TreeGrafter"/>
</dbReference>
<feature type="transmembrane region" description="Helical" evidence="7">
    <location>
        <begin position="281"/>
        <end position="304"/>
    </location>
</feature>
<feature type="transmembrane region" description="Helical" evidence="7">
    <location>
        <begin position="126"/>
        <end position="145"/>
    </location>
</feature>
<evidence type="ECO:0000256" key="7">
    <source>
        <dbReference type="SAM" id="Phobius"/>
    </source>
</evidence>
<feature type="transmembrane region" description="Helical" evidence="7">
    <location>
        <begin position="73"/>
        <end position="92"/>
    </location>
</feature>
<reference evidence="8" key="1">
    <citation type="submission" date="2016-10" db="EMBL/GenBank/DDBJ databases">
        <title>Sequence of Gallionella enrichment culture.</title>
        <authorList>
            <person name="Poehlein A."/>
            <person name="Muehling M."/>
            <person name="Daniel R."/>
        </authorList>
    </citation>
    <scope>NUCLEOTIDE SEQUENCE</scope>
</reference>
<evidence type="ECO:0000313" key="8">
    <source>
        <dbReference type="EMBL" id="OIQ82646.1"/>
    </source>
</evidence>
<organism evidence="8">
    <name type="scientific">mine drainage metagenome</name>
    <dbReference type="NCBI Taxonomy" id="410659"/>
    <lineage>
        <taxon>unclassified sequences</taxon>
        <taxon>metagenomes</taxon>
        <taxon>ecological metagenomes</taxon>
    </lineage>
</organism>
<feature type="transmembrane region" description="Helical" evidence="7">
    <location>
        <begin position="99"/>
        <end position="120"/>
    </location>
</feature>
<keyword evidence="5 7" id="KW-1133">Transmembrane helix</keyword>
<protein>
    <submittedName>
        <fullName evidence="8">Guanine/hypoxanthine permease PbuG</fullName>
    </submittedName>
</protein>
<feature type="transmembrane region" description="Helical" evidence="7">
    <location>
        <begin position="373"/>
        <end position="393"/>
    </location>
</feature>
<evidence type="ECO:0000256" key="5">
    <source>
        <dbReference type="ARBA" id="ARBA00022989"/>
    </source>
</evidence>
<feature type="transmembrane region" description="Helical" evidence="7">
    <location>
        <begin position="200"/>
        <end position="218"/>
    </location>
</feature>
<feature type="transmembrane region" description="Helical" evidence="7">
    <location>
        <begin position="35"/>
        <end position="53"/>
    </location>
</feature>
<evidence type="ECO:0000256" key="6">
    <source>
        <dbReference type="ARBA" id="ARBA00023136"/>
    </source>
</evidence>
<dbReference type="Pfam" id="PF00860">
    <property type="entry name" value="Xan_ur_permease"/>
    <property type="match status" value="1"/>
</dbReference>
<evidence type="ECO:0000256" key="1">
    <source>
        <dbReference type="ARBA" id="ARBA00004127"/>
    </source>
</evidence>
<sequence length="492" mass="50324">MATTTSSKPATALSGLDRYFKITERGSTIGSEVRGGLVTFFTMSYIIVLNPLIIGTVKDGTGHYLGGGTSPNLAMVAAATALVAGVMSIAMGVGANFPLAIATGLGLNAFVAYSIASLPGMSWPDAMGLVVIEGIVILALVLSGFREAVFKAVPHEMKIAISVGIGLFIAFIGVVDSGFVRIPASHATPVELGIGGSLSSWPILVFAVGLVLAIILMVRKVKGAILIAILGSTVLAVILQAVAKIGAQTPDGKNPTGWELNVPAMPHSIVSLPDFGLLGKFSLFGSVGTVGITAVVLFVFSLVLTDFFDTMGTMVAIGSEAGLLDEKGNPINTKQILVVDAVAAAAGGLGSVSSNTGFIESAAGVGDGARTGLASVVTGAAFLLATFLSPIVGMVPSEAATPALVVVGFLMVMQVSGIDWKNIELAIPAFLTLIVMPFTYSITSGIGAGFISYVVIKLAVRKPRDVHPLMWGASILFVIYFTLGPIKAALGI</sequence>
<dbReference type="GO" id="GO:0012505">
    <property type="term" value="C:endomembrane system"/>
    <property type="evidence" value="ECO:0007669"/>
    <property type="project" value="UniProtKB-SubCell"/>
</dbReference>
<feature type="transmembrane region" description="Helical" evidence="7">
    <location>
        <begin position="468"/>
        <end position="490"/>
    </location>
</feature>
<proteinExistence type="inferred from homology"/>
<feature type="transmembrane region" description="Helical" evidence="7">
    <location>
        <begin position="225"/>
        <end position="243"/>
    </location>
</feature>
<feature type="transmembrane region" description="Helical" evidence="7">
    <location>
        <begin position="399"/>
        <end position="418"/>
    </location>
</feature>
<evidence type="ECO:0000256" key="4">
    <source>
        <dbReference type="ARBA" id="ARBA00022692"/>
    </source>
</evidence>